<dbReference type="SUPFAM" id="SSF57016">
    <property type="entry name" value="Plant lectins/antimicrobial peptides"/>
    <property type="match status" value="1"/>
</dbReference>
<proteinExistence type="inferred from homology"/>
<dbReference type="SUPFAM" id="SSF53955">
    <property type="entry name" value="Lysozyme-like"/>
    <property type="match status" value="1"/>
</dbReference>
<comment type="caution">
    <text evidence="9">The sequence shown here is derived from an EMBL/GenBank/DDBJ whole genome shotgun (WGS) entry which is preliminary data.</text>
</comment>
<evidence type="ECO:0000256" key="3">
    <source>
        <dbReference type="ARBA" id="ARBA00023157"/>
    </source>
</evidence>
<dbReference type="AlphaFoldDB" id="A0AAP0LJB4"/>
<keyword evidence="10" id="KW-1185">Reference proteome</keyword>
<keyword evidence="3 5" id="KW-1015">Disulfide bond</keyword>
<evidence type="ECO:0000256" key="7">
    <source>
        <dbReference type="SAM" id="SignalP"/>
    </source>
</evidence>
<comment type="caution">
    <text evidence="6">Lacks conserved residue(s) required for the propagation of feature annotation.</text>
</comment>
<dbReference type="Gene3D" id="3.30.20.10">
    <property type="entry name" value="Endochitinase, domain 2"/>
    <property type="match status" value="1"/>
</dbReference>
<dbReference type="InterPro" id="IPR018371">
    <property type="entry name" value="Chitin-binding_1_CS"/>
</dbReference>
<organism evidence="9 10">
    <name type="scientific">Citrus x changshan-huyou</name>
    <dbReference type="NCBI Taxonomy" id="2935761"/>
    <lineage>
        <taxon>Eukaryota</taxon>
        <taxon>Viridiplantae</taxon>
        <taxon>Streptophyta</taxon>
        <taxon>Embryophyta</taxon>
        <taxon>Tracheophyta</taxon>
        <taxon>Spermatophyta</taxon>
        <taxon>Magnoliopsida</taxon>
        <taxon>eudicotyledons</taxon>
        <taxon>Gunneridae</taxon>
        <taxon>Pentapetalae</taxon>
        <taxon>rosids</taxon>
        <taxon>malvids</taxon>
        <taxon>Sapindales</taxon>
        <taxon>Rutaceae</taxon>
        <taxon>Aurantioideae</taxon>
        <taxon>Citrus</taxon>
    </lineage>
</organism>
<accession>A0AAP0LJB4</accession>
<dbReference type="SMART" id="SM00270">
    <property type="entry name" value="ChtBD1"/>
    <property type="match status" value="1"/>
</dbReference>
<dbReference type="Gene3D" id="1.10.530.10">
    <property type="match status" value="1"/>
</dbReference>
<evidence type="ECO:0000256" key="6">
    <source>
        <dbReference type="PROSITE-ProRule" id="PRU00261"/>
    </source>
</evidence>
<evidence type="ECO:0000313" key="9">
    <source>
        <dbReference type="EMBL" id="KAK9176392.1"/>
    </source>
</evidence>
<dbReference type="CDD" id="cd06921">
    <property type="entry name" value="ChtBD1_GH19_hevein"/>
    <property type="match status" value="1"/>
</dbReference>
<dbReference type="PROSITE" id="PS00026">
    <property type="entry name" value="CHIT_BIND_I_1"/>
    <property type="match status" value="1"/>
</dbReference>
<dbReference type="GO" id="GO:0005975">
    <property type="term" value="P:carbohydrate metabolic process"/>
    <property type="evidence" value="ECO:0007669"/>
    <property type="project" value="InterPro"/>
</dbReference>
<dbReference type="GO" id="GO:0008061">
    <property type="term" value="F:chitin binding"/>
    <property type="evidence" value="ECO:0007669"/>
    <property type="project" value="UniProtKB-UniRule"/>
</dbReference>
<protein>
    <recommendedName>
        <fullName evidence="8">Chitin-binding type-1 domain-containing protein</fullName>
    </recommendedName>
</protein>
<evidence type="ECO:0000259" key="8">
    <source>
        <dbReference type="PROSITE" id="PS50941"/>
    </source>
</evidence>
<dbReference type="Gene3D" id="3.30.60.10">
    <property type="entry name" value="Endochitinase-like"/>
    <property type="match status" value="1"/>
</dbReference>
<feature type="signal peptide" evidence="7">
    <location>
        <begin position="1"/>
        <end position="19"/>
    </location>
</feature>
<keyword evidence="2 6" id="KW-0147">Chitin-binding</keyword>
<name>A0AAP0LJB4_9ROSI</name>
<dbReference type="PANTHER" id="PTHR22595">
    <property type="entry name" value="CHITINASE-RELATED"/>
    <property type="match status" value="1"/>
</dbReference>
<dbReference type="GO" id="GO:0050832">
    <property type="term" value="P:defense response to fungus"/>
    <property type="evidence" value="ECO:0007669"/>
    <property type="project" value="TreeGrafter"/>
</dbReference>
<comment type="similarity">
    <text evidence="1">Belongs to the glycosyl hydrolase 19 family. Chitinase class I subfamily.</text>
</comment>
<dbReference type="GO" id="GO:0016998">
    <property type="term" value="P:cell wall macromolecule catabolic process"/>
    <property type="evidence" value="ECO:0007669"/>
    <property type="project" value="InterPro"/>
</dbReference>
<evidence type="ECO:0000313" key="10">
    <source>
        <dbReference type="Proteomes" id="UP001428341"/>
    </source>
</evidence>
<feature type="active site" description="Proton donor" evidence="4">
    <location>
        <position position="144"/>
    </location>
</feature>
<dbReference type="PROSITE" id="PS00774">
    <property type="entry name" value="CHITINASE_19_2"/>
    <property type="match status" value="1"/>
</dbReference>
<dbReference type="InterPro" id="IPR001002">
    <property type="entry name" value="Chitin-bd_1"/>
</dbReference>
<dbReference type="PIRSF" id="PIRSF001060">
    <property type="entry name" value="Endochitinase"/>
    <property type="match status" value="1"/>
</dbReference>
<dbReference type="Pfam" id="PF00182">
    <property type="entry name" value="Glyco_hydro_19"/>
    <property type="match status" value="1"/>
</dbReference>
<dbReference type="GO" id="GO:0006032">
    <property type="term" value="P:chitin catabolic process"/>
    <property type="evidence" value="ECO:0007669"/>
    <property type="project" value="InterPro"/>
</dbReference>
<evidence type="ECO:0000256" key="2">
    <source>
        <dbReference type="ARBA" id="ARBA00022669"/>
    </source>
</evidence>
<gene>
    <name evidence="9" type="ORF">WN944_028409</name>
</gene>
<feature type="disulfide bond" evidence="5 6">
    <location>
        <begin position="54"/>
        <end position="58"/>
    </location>
</feature>
<dbReference type="InterPro" id="IPR036861">
    <property type="entry name" value="Endochitinase-like_sf"/>
</dbReference>
<dbReference type="InterPro" id="IPR000726">
    <property type="entry name" value="Glyco_hydro_19_cat"/>
</dbReference>
<dbReference type="EMBL" id="JBCGBO010000025">
    <property type="protein sequence ID" value="KAK9176392.1"/>
    <property type="molecule type" value="Genomic_DNA"/>
</dbReference>
<dbReference type="PROSITE" id="PS50941">
    <property type="entry name" value="CHIT_BIND_I_2"/>
    <property type="match status" value="1"/>
</dbReference>
<reference evidence="9 10" key="1">
    <citation type="submission" date="2024-05" db="EMBL/GenBank/DDBJ databases">
        <title>Haplotype-resolved chromosome-level genome assembly of Huyou (Citrus changshanensis).</title>
        <authorList>
            <person name="Miao C."/>
            <person name="Chen W."/>
            <person name="Wu Y."/>
            <person name="Wang L."/>
            <person name="Zhao S."/>
            <person name="Grierson D."/>
            <person name="Xu C."/>
            <person name="Chen K."/>
        </authorList>
    </citation>
    <scope>NUCLEOTIDE SEQUENCE [LARGE SCALE GENOMIC DNA]</scope>
    <source>
        <strain evidence="9">01-14</strain>
        <tissue evidence="9">Leaf</tissue>
    </source>
</reference>
<dbReference type="CDD" id="cd00325">
    <property type="entry name" value="chitinase_GH19"/>
    <property type="match status" value="1"/>
</dbReference>
<dbReference type="InterPro" id="IPR023346">
    <property type="entry name" value="Lysozyme-like_dom_sf"/>
</dbReference>
<evidence type="ECO:0000256" key="1">
    <source>
        <dbReference type="ARBA" id="ARBA00009373"/>
    </source>
</evidence>
<feature type="chain" id="PRO_5042863168" description="Chitin-binding type-1 domain-containing protein" evidence="7">
    <location>
        <begin position="20"/>
        <end position="327"/>
    </location>
</feature>
<dbReference type="PROSITE" id="PS00773">
    <property type="entry name" value="CHITINASE_19_1"/>
    <property type="match status" value="1"/>
</dbReference>
<feature type="disulfide bond" evidence="5">
    <location>
        <begin position="100"/>
        <end position="162"/>
    </location>
</feature>
<dbReference type="PANTHER" id="PTHR22595:SF200">
    <property type="entry name" value="ENDOCHITINASE 1"/>
    <property type="match status" value="1"/>
</dbReference>
<evidence type="ECO:0000256" key="4">
    <source>
        <dbReference type="PIRSR" id="PIRSR001060-1"/>
    </source>
</evidence>
<dbReference type="GO" id="GO:0004568">
    <property type="term" value="F:chitinase activity"/>
    <property type="evidence" value="ECO:0007669"/>
    <property type="project" value="InterPro"/>
</dbReference>
<feature type="disulfide bond" evidence="5">
    <location>
        <begin position="280"/>
        <end position="312"/>
    </location>
</feature>
<sequence length="327" mass="35547">MRLIGSLLIFSLVLSFVLGGSAGNCGSGVVCPGGECCSRFGWCGLTTDYCCEGCQSNCNQVVCGECDPDDGTAGDGGELGKIISRKMFEDLLEYRNDKRCPARCFYTYDAFIEAAKAFPAFGNSGNETMRKREIAAFFAQTGHETTGGWPDAPGGEYAWGYCFNREVGAASSDYCDPNYPCRGKYYGRGPIQLSWNYNYLRCGEDLGLGEELLNNPDLLATDPVLSFKSAIWFWMTAQPPKPSCHEVIIDEWKPSANDVNAGRLPGYGLTTNIINGGIECGQGGNAAVRNRIGFFTTFCGKFGIQPGDSLDCYNQRPYGLNLMAQSM</sequence>
<keyword evidence="7" id="KW-0732">Signal</keyword>
<feature type="domain" description="Chitin-binding type-1" evidence="8">
    <location>
        <begin position="22"/>
        <end position="60"/>
    </location>
</feature>
<evidence type="ECO:0000256" key="5">
    <source>
        <dbReference type="PIRSR" id="PIRSR001060-2"/>
    </source>
</evidence>
<feature type="disulfide bond" evidence="5 6">
    <location>
        <begin position="36"/>
        <end position="50"/>
    </location>
</feature>
<dbReference type="InterPro" id="IPR016283">
    <property type="entry name" value="Glyco_hydro_19"/>
</dbReference>
<dbReference type="Pfam" id="PF00187">
    <property type="entry name" value="Chitin_bind_1"/>
    <property type="match status" value="1"/>
</dbReference>
<feature type="disulfide bond" evidence="5">
    <location>
        <begin position="175"/>
        <end position="181"/>
    </location>
</feature>
<dbReference type="Proteomes" id="UP001428341">
    <property type="component" value="Unassembled WGS sequence"/>
</dbReference>
<feature type="disulfide bond" evidence="5 6">
    <location>
        <begin position="31"/>
        <end position="43"/>
    </location>
</feature>